<protein>
    <submittedName>
        <fullName evidence="1">Uncharacterized protein</fullName>
    </submittedName>
</protein>
<proteinExistence type="predicted"/>
<accession>A0A1T4WIP1</accession>
<evidence type="ECO:0000313" key="1">
    <source>
        <dbReference type="EMBL" id="SKA77204.1"/>
    </source>
</evidence>
<name>A0A1T4WIP1_9BACT</name>
<evidence type="ECO:0000313" key="2">
    <source>
        <dbReference type="Proteomes" id="UP000190774"/>
    </source>
</evidence>
<dbReference type="EMBL" id="FUYE01000001">
    <property type="protein sequence ID" value="SKA77204.1"/>
    <property type="molecule type" value="Genomic_DNA"/>
</dbReference>
<dbReference type="RefSeq" id="WP_078811558.1">
    <property type="nucleotide sequence ID" value="NZ_FUYE01000001.1"/>
</dbReference>
<keyword evidence="2" id="KW-1185">Reference proteome</keyword>
<reference evidence="2" key="1">
    <citation type="submission" date="2017-02" db="EMBL/GenBank/DDBJ databases">
        <authorList>
            <person name="Varghese N."/>
            <person name="Submissions S."/>
        </authorList>
    </citation>
    <scope>NUCLEOTIDE SEQUENCE [LARGE SCALE GENOMIC DNA]</scope>
    <source>
        <strain evidence="2">ATCC 700200</strain>
    </source>
</reference>
<organism evidence="1 2">
    <name type="scientific">Prosthecobacter debontii</name>
    <dbReference type="NCBI Taxonomy" id="48467"/>
    <lineage>
        <taxon>Bacteria</taxon>
        <taxon>Pseudomonadati</taxon>
        <taxon>Verrucomicrobiota</taxon>
        <taxon>Verrucomicrobiia</taxon>
        <taxon>Verrucomicrobiales</taxon>
        <taxon>Verrucomicrobiaceae</taxon>
        <taxon>Prosthecobacter</taxon>
    </lineage>
</organism>
<gene>
    <name evidence="1" type="ORF">SAMN02745166_00333</name>
</gene>
<dbReference type="AlphaFoldDB" id="A0A1T4WIP1"/>
<dbReference type="Proteomes" id="UP000190774">
    <property type="component" value="Unassembled WGS sequence"/>
</dbReference>
<sequence length="198" mass="22695">MDHHYYEQGRVTLARNGHQPLKEAAWFLDRIRKGMISIWHPAGVDLPEIGSLSQLGLFLGRMGLKGKGVLLNANHDLLEHTLTHYSPLSVLSVFENNVYKTIHLLERELRQELVSATQVNAACFTDQDLDFVFFGHLNNHRSELTSWLPKLSHAGILSGRVVGERSESDLHSISVDLDMRLRFIQDNPTDLWFMFRDH</sequence>